<accession>A0A428RTW5</accession>
<protein>
    <recommendedName>
        <fullName evidence="3">SGNH hydrolase-type esterase domain-containing protein</fullName>
    </recommendedName>
</protein>
<dbReference type="EMBL" id="NKCK01000499">
    <property type="protein sequence ID" value="RSL80911.1"/>
    <property type="molecule type" value="Genomic_DNA"/>
</dbReference>
<keyword evidence="2" id="KW-1185">Reference proteome</keyword>
<sequence>MKDVLDKQIPKLDNNQDAITLSIGGNDVGLVSLLNSCIFQMGVFTKQQAEAAKLIAEVDKDYAWAKDFDWDSLSRGCEGQIEWTKSLATSQTFSRNLDDVLTAAKKKLATGAKIYVTGYAKFFAEDMTTECDKVTWTTWIYKLANLGQPAEYLTRARRTSLNLLVDTVNSQLEAAVARAGDSVRFIHFDPFVGKYGGRYCEPGVDESTSESNTRKGLMFYELNSWDPAGTSPWKRETDGGELSGTFYGDMLILAQITRLLDPDAELHHDNGNNELASKRELAARADIFDYLVPNGYARVFHPQIALHKMIASLVIYEIMMDHQVRTGYAVWTPASDNKACEPGNEETPPDEDKEVWQVLIYEKESECIVNDDTRYRLIWGSEFEKCYTFADPMPGTGCAEYRGNEEQNGCVGAGLVPRSLRVPNKATCYFYYGALCSSHYMTMPDHSCIDGELYLDQILSFKCSKESTPHS</sequence>
<dbReference type="AlphaFoldDB" id="A0A428RTW5"/>
<dbReference type="InterPro" id="IPR037460">
    <property type="entry name" value="SEST-like"/>
</dbReference>
<proteinExistence type="predicted"/>
<name>A0A428RTW5_9HYPO</name>
<dbReference type="Proteomes" id="UP000287144">
    <property type="component" value="Unassembled WGS sequence"/>
</dbReference>
<dbReference type="Gene3D" id="3.40.50.1110">
    <property type="entry name" value="SGNH hydrolase"/>
    <property type="match status" value="1"/>
</dbReference>
<dbReference type="PANTHER" id="PTHR37981:SF1">
    <property type="entry name" value="SGNH HYDROLASE-TYPE ESTERASE DOMAIN-CONTAINING PROTEIN"/>
    <property type="match status" value="1"/>
</dbReference>
<dbReference type="GO" id="GO:0006629">
    <property type="term" value="P:lipid metabolic process"/>
    <property type="evidence" value="ECO:0007669"/>
    <property type="project" value="TreeGrafter"/>
</dbReference>
<dbReference type="PANTHER" id="PTHR37981">
    <property type="entry name" value="LIPASE 2"/>
    <property type="match status" value="1"/>
</dbReference>
<evidence type="ECO:0000313" key="1">
    <source>
        <dbReference type="EMBL" id="RSL80911.1"/>
    </source>
</evidence>
<comment type="caution">
    <text evidence="1">The sequence shown here is derived from an EMBL/GenBank/DDBJ whole genome shotgun (WGS) entry which is preliminary data.</text>
</comment>
<reference evidence="1 2" key="1">
    <citation type="submission" date="2017-06" db="EMBL/GenBank/DDBJ databases">
        <title>Comparative genomic analysis of Ambrosia Fusariam Clade fungi.</title>
        <authorList>
            <person name="Stajich J.E."/>
            <person name="Carrillo J."/>
            <person name="Kijimoto T."/>
            <person name="Eskalen A."/>
            <person name="O'Donnell K."/>
            <person name="Kasson M."/>
        </authorList>
    </citation>
    <scope>NUCLEOTIDE SEQUENCE [LARGE SCALE GENOMIC DNA]</scope>
    <source>
        <strain evidence="1 2">NRRL62579</strain>
    </source>
</reference>
<gene>
    <name evidence="1" type="ORF">CEP52_017308</name>
</gene>
<evidence type="ECO:0000313" key="2">
    <source>
        <dbReference type="Proteomes" id="UP000287144"/>
    </source>
</evidence>
<dbReference type="SUPFAM" id="SSF52266">
    <property type="entry name" value="SGNH hydrolase"/>
    <property type="match status" value="1"/>
</dbReference>
<organism evidence="1 2">
    <name type="scientific">Fusarium oligoseptatum</name>
    <dbReference type="NCBI Taxonomy" id="2604345"/>
    <lineage>
        <taxon>Eukaryota</taxon>
        <taxon>Fungi</taxon>
        <taxon>Dikarya</taxon>
        <taxon>Ascomycota</taxon>
        <taxon>Pezizomycotina</taxon>
        <taxon>Sordariomycetes</taxon>
        <taxon>Hypocreomycetidae</taxon>
        <taxon>Hypocreales</taxon>
        <taxon>Nectriaceae</taxon>
        <taxon>Fusarium</taxon>
        <taxon>Fusarium solani species complex</taxon>
    </lineage>
</organism>
<evidence type="ECO:0008006" key="3">
    <source>
        <dbReference type="Google" id="ProtNLM"/>
    </source>
</evidence>
<dbReference type="InterPro" id="IPR036514">
    <property type="entry name" value="SGNH_hydro_sf"/>
</dbReference>
<dbReference type="STRING" id="1325735.A0A428RTW5"/>
<dbReference type="GO" id="GO:0016788">
    <property type="term" value="F:hydrolase activity, acting on ester bonds"/>
    <property type="evidence" value="ECO:0007669"/>
    <property type="project" value="InterPro"/>
</dbReference>